<reference evidence="1 2" key="1">
    <citation type="submission" date="2021-06" db="EMBL/GenBank/DDBJ databases">
        <authorList>
            <person name="Palmer J.M."/>
        </authorList>
    </citation>
    <scope>NUCLEOTIDE SEQUENCE [LARGE SCALE GENOMIC DNA]</scope>
    <source>
        <strain evidence="1 2">XR_2019</strain>
        <tissue evidence="1">Muscle</tissue>
    </source>
</reference>
<sequence>DLWRQSIPGYNPNNYVVLSVKFNYGMGAEDPIKNVRFYSKETPDKARTIERAEVSHLLPVRFEDRLFRIYTKRSNEALMADKEHFERFSNMCPH</sequence>
<evidence type="ECO:0000313" key="1">
    <source>
        <dbReference type="EMBL" id="MEQ2276336.1"/>
    </source>
</evidence>
<dbReference type="InterPro" id="IPR050135">
    <property type="entry name" value="dGTPase-like"/>
</dbReference>
<evidence type="ECO:0000313" key="2">
    <source>
        <dbReference type="Proteomes" id="UP001444071"/>
    </source>
</evidence>
<gene>
    <name evidence="1" type="ORF">XENORESO_017928</name>
</gene>
<comment type="caution">
    <text evidence="1">The sequence shown here is derived from an EMBL/GenBank/DDBJ whole genome shotgun (WGS) entry which is preliminary data.</text>
</comment>
<proteinExistence type="predicted"/>
<dbReference type="Gene3D" id="3.30.70.2760">
    <property type="match status" value="1"/>
</dbReference>
<dbReference type="PANTHER" id="PTHR11373:SF4">
    <property type="entry name" value="DEOXYNUCLEOSIDE TRIPHOSPHATE TRIPHOSPHOHYDROLASE SAMHD1"/>
    <property type="match status" value="1"/>
</dbReference>
<keyword evidence="2" id="KW-1185">Reference proteome</keyword>
<protein>
    <submittedName>
        <fullName evidence="1">Uncharacterized protein</fullName>
    </submittedName>
</protein>
<dbReference type="PANTHER" id="PTHR11373">
    <property type="entry name" value="DEOXYNUCLEOSIDE TRIPHOSPHATE TRIPHOSPHOHYDROLASE"/>
    <property type="match status" value="1"/>
</dbReference>
<name>A0ABV0X699_9TELE</name>
<dbReference type="EMBL" id="JAHRIM010086284">
    <property type="protein sequence ID" value="MEQ2276336.1"/>
    <property type="molecule type" value="Genomic_DNA"/>
</dbReference>
<accession>A0ABV0X699</accession>
<dbReference type="Proteomes" id="UP001444071">
    <property type="component" value="Unassembled WGS sequence"/>
</dbReference>
<organism evidence="1 2">
    <name type="scientific">Xenotaenia resolanae</name>
    <dbReference type="NCBI Taxonomy" id="208358"/>
    <lineage>
        <taxon>Eukaryota</taxon>
        <taxon>Metazoa</taxon>
        <taxon>Chordata</taxon>
        <taxon>Craniata</taxon>
        <taxon>Vertebrata</taxon>
        <taxon>Euteleostomi</taxon>
        <taxon>Actinopterygii</taxon>
        <taxon>Neopterygii</taxon>
        <taxon>Teleostei</taxon>
        <taxon>Neoteleostei</taxon>
        <taxon>Acanthomorphata</taxon>
        <taxon>Ovalentaria</taxon>
        <taxon>Atherinomorphae</taxon>
        <taxon>Cyprinodontiformes</taxon>
        <taxon>Goodeidae</taxon>
        <taxon>Xenotaenia</taxon>
    </lineage>
</organism>
<feature type="non-terminal residue" evidence="1">
    <location>
        <position position="1"/>
    </location>
</feature>